<dbReference type="InterPro" id="IPR043729">
    <property type="entry name" value="DUF5672"/>
</dbReference>
<dbReference type="InterPro" id="IPR032719">
    <property type="entry name" value="WbsX"/>
</dbReference>
<feature type="domain" description="DUF5672" evidence="1">
    <location>
        <begin position="359"/>
        <end position="506"/>
    </location>
</feature>
<dbReference type="EMBL" id="MN739845">
    <property type="protein sequence ID" value="QHT74252.1"/>
    <property type="molecule type" value="Genomic_DNA"/>
</dbReference>
<evidence type="ECO:0000259" key="1">
    <source>
        <dbReference type="Pfam" id="PF18922"/>
    </source>
</evidence>
<dbReference type="Pfam" id="PF14307">
    <property type="entry name" value="Glyco_tran_WbsX"/>
    <property type="match status" value="1"/>
</dbReference>
<protein>
    <recommendedName>
        <fullName evidence="1">DUF5672 domain-containing protein</fullName>
    </recommendedName>
</protein>
<organism evidence="2">
    <name type="scientific">viral metagenome</name>
    <dbReference type="NCBI Taxonomy" id="1070528"/>
    <lineage>
        <taxon>unclassified sequences</taxon>
        <taxon>metagenomes</taxon>
        <taxon>organismal metagenomes</taxon>
    </lineage>
</organism>
<sequence>MNINKKKYIIKNISNKNNYLSQTDKEEKIYNEDKNNQEKLLNKIINCKINIFNKNTKYVALLVESKIYKNSEFLLRQFSRFLPIDFSILIYVTKHVYSEYIDLADKINNNIIIKLLPSQYKFESNDDYNKIMLNISFWKMLNNYEKVLVFKIDTMIYRQGIEEFYEYDYIGAPWDPNSNINLDGGNGSFSLRNIKKIIYCLEHYNEVNTHDRNKDTITEDLFFSFAMNQFGFKLPDKKTASYFSIESYLYNEKSIGSHELYKHNNELHNKLLLNSINEFNYIIKYDEIIECVRKYKLIKFNNNSKNIAIMIESRIFNYTELLLRQFSRFLNNDFTMWIYVTENVYDEYINLASKLDNNINILILPKEYILRSRKDYNKIMLNINFWKLLIKFDKALIFQHDTMIFHNQIDEFYEYDYIGAPWDPVNNIDYEGGNGGFSLRNIKAIIYSLEYKSFVKMHNYDINTISEDIFFSIALKQFGYKLPTKEISSLFSIESYLHNEFCLGCHKLDNKNLFNKLLLKSISNVIIYILCYSEETYNKAICIYKKYNWAKPIIIKNQDYTFENAFWKQLLDIKDEWSNLDMVGILSWKVYKKKDIIDLELVNRIILNKEYIGKDYIHFCDTNTLVNNSLNILSHTHFKDIWNYILNELKIKDFTESICNYFMSVPHKMLGFINWYVNILLPLLLNHPLIFEDANHNGDISKEDLIKLWDRPYYPHLPFILERLNKAYFIYDLDKINYPINSNNLYQITNINLYPTLFNKYILNITNINEPIKYDIIQKINISDYICHIHIHDISKINDYIKYIYIIINEFTVIITFNDGILSDEYLNNNIMFIKIKNKGYDIGPKISVLEYLYNNSIDYKYILFLHSKTDEIMRKKYFTTFAKNNNRIKLIKYLLMNNNLLGIFLNEMHINERKCFQNNDKYYNEILEFLKISSKDKIFSEGNCMILHKNVLDYIFKSKYKLFYNLLNDNSSFDYNWFTIYYNLNLSGHEAYSYYLKNKLFGNNLMIDNLSKSLPDCMIDHIFEKIWLNVIMHLKGDYLILDEKNLYNFYDIKINAIYFPQFHRIPENDKFWGNNFTEWTFLKPFNKVIKYNNEDVNILKPHEDIGYYDLNNKNTLIKQIKLANKYNINGFVIYHYWFNKNKILLHKPLEYFLDEKITFPFSISWANESWSRKWDCSNEDILIFQDYNDHLEHIQYLIPFFKRPNYIKNINNECIFYIYNASQIDNFKEMKELWINELNKHNIKIKIIITENGNKENHNIYNDMTKFIFEPMYSTNYCNQTNFEYKTVFNYDDIIDKYKNNEYNTENKHLGLSLYWNNCVRKKNFYLEISNFSHDNLKNMLIVLLSKIIYKYKNIYDLSKLTLNENIIIVNAWNEWNEQAILEPNNITGYYNLQIINNIISDL</sequence>
<dbReference type="PANTHER" id="PTHR41244">
    <property type="entry name" value="RHAMNAN SYNTHESIS F"/>
    <property type="match status" value="1"/>
</dbReference>
<dbReference type="InterPro" id="IPR018247">
    <property type="entry name" value="EF_Hand_1_Ca_BS"/>
</dbReference>
<dbReference type="Pfam" id="PF18922">
    <property type="entry name" value="DUF5672"/>
    <property type="match status" value="2"/>
</dbReference>
<dbReference type="PROSITE" id="PS00018">
    <property type="entry name" value="EF_HAND_1"/>
    <property type="match status" value="1"/>
</dbReference>
<dbReference type="PANTHER" id="PTHR41244:SF1">
    <property type="entry name" value="GLYCOSYLTRANSFERASE"/>
    <property type="match status" value="1"/>
</dbReference>
<name>A0A6C0H149_9ZZZZ</name>
<evidence type="ECO:0000313" key="2">
    <source>
        <dbReference type="EMBL" id="QHT74252.1"/>
    </source>
</evidence>
<accession>A0A6C0H149</accession>
<reference evidence="2" key="1">
    <citation type="journal article" date="2020" name="Nature">
        <title>Giant virus diversity and host interactions through global metagenomics.</title>
        <authorList>
            <person name="Schulz F."/>
            <person name="Roux S."/>
            <person name="Paez-Espino D."/>
            <person name="Jungbluth S."/>
            <person name="Walsh D.A."/>
            <person name="Denef V.J."/>
            <person name="McMahon K.D."/>
            <person name="Konstantinidis K.T."/>
            <person name="Eloe-Fadrosh E.A."/>
            <person name="Kyrpides N.C."/>
            <person name="Woyke T."/>
        </authorList>
    </citation>
    <scope>NUCLEOTIDE SEQUENCE</scope>
    <source>
        <strain evidence="2">GVMAG-M-3300023179-4</strain>
    </source>
</reference>
<dbReference type="Gene3D" id="3.20.20.80">
    <property type="entry name" value="Glycosidases"/>
    <property type="match status" value="1"/>
</dbReference>
<proteinExistence type="predicted"/>
<feature type="domain" description="DUF5672" evidence="1">
    <location>
        <begin position="113"/>
        <end position="258"/>
    </location>
</feature>